<accession>A0AAD7E600</accession>
<feature type="region of interest" description="Disordered" evidence="1">
    <location>
        <begin position="1"/>
        <end position="21"/>
    </location>
</feature>
<proteinExistence type="predicted"/>
<dbReference type="Pfam" id="PF20415">
    <property type="entry name" value="DUF6699"/>
    <property type="match status" value="1"/>
</dbReference>
<evidence type="ECO:0000313" key="4">
    <source>
        <dbReference type="Proteomes" id="UP001219525"/>
    </source>
</evidence>
<reference evidence="3" key="1">
    <citation type="submission" date="2023-03" db="EMBL/GenBank/DDBJ databases">
        <title>Massive genome expansion in bonnet fungi (Mycena s.s.) driven by repeated elements and novel gene families across ecological guilds.</title>
        <authorList>
            <consortium name="Lawrence Berkeley National Laboratory"/>
            <person name="Harder C.B."/>
            <person name="Miyauchi S."/>
            <person name="Viragh M."/>
            <person name="Kuo A."/>
            <person name="Thoen E."/>
            <person name="Andreopoulos B."/>
            <person name="Lu D."/>
            <person name="Skrede I."/>
            <person name="Drula E."/>
            <person name="Henrissat B."/>
            <person name="Morin E."/>
            <person name="Kohler A."/>
            <person name="Barry K."/>
            <person name="LaButti K."/>
            <person name="Morin E."/>
            <person name="Salamov A."/>
            <person name="Lipzen A."/>
            <person name="Mereny Z."/>
            <person name="Hegedus B."/>
            <person name="Baldrian P."/>
            <person name="Stursova M."/>
            <person name="Weitz H."/>
            <person name="Taylor A."/>
            <person name="Grigoriev I.V."/>
            <person name="Nagy L.G."/>
            <person name="Martin F."/>
            <person name="Kauserud H."/>
        </authorList>
    </citation>
    <scope>NUCLEOTIDE SEQUENCE</scope>
    <source>
        <strain evidence="3">9144</strain>
    </source>
</reference>
<protein>
    <recommendedName>
        <fullName evidence="2">DUF6699 domain-containing protein</fullName>
    </recommendedName>
</protein>
<evidence type="ECO:0000259" key="2">
    <source>
        <dbReference type="Pfam" id="PF20415"/>
    </source>
</evidence>
<comment type="caution">
    <text evidence="3">The sequence shown here is derived from an EMBL/GenBank/DDBJ whole genome shotgun (WGS) entry which is preliminary data.</text>
</comment>
<gene>
    <name evidence="3" type="ORF">GGX14DRAFT_409589</name>
</gene>
<keyword evidence="4" id="KW-1185">Reference proteome</keyword>
<dbReference type="Proteomes" id="UP001219525">
    <property type="component" value="Unassembled WGS sequence"/>
</dbReference>
<dbReference type="AlphaFoldDB" id="A0AAD7E600"/>
<dbReference type="InterPro" id="IPR046522">
    <property type="entry name" value="DUF6699"/>
</dbReference>
<sequence length="216" mass="23510">MPGRHVRFSTESTFYSPRPELSSLPLSDPLYPPSPYSHHGNVAYAPPRRAYTVSASPARANPLLAHSDTPLLNYDISFPPSTITTTFPGLTTSALNEPAVYPAQRALVLTTPHLPWSVPVVAANGAYVTVSDVLGALHAALRARVTPAEFSALGSRKLMRRATDAYTRRYMRLKGHRGYAEEKAGGVHRVDFLMGCTKFKGLSATGTPDVWRLHVA</sequence>
<dbReference type="EMBL" id="JARJCW010000001">
    <property type="protein sequence ID" value="KAJ7229896.1"/>
    <property type="molecule type" value="Genomic_DNA"/>
</dbReference>
<evidence type="ECO:0000313" key="3">
    <source>
        <dbReference type="EMBL" id="KAJ7229896.1"/>
    </source>
</evidence>
<evidence type="ECO:0000256" key="1">
    <source>
        <dbReference type="SAM" id="MobiDB-lite"/>
    </source>
</evidence>
<organism evidence="3 4">
    <name type="scientific">Mycena pura</name>
    <dbReference type="NCBI Taxonomy" id="153505"/>
    <lineage>
        <taxon>Eukaryota</taxon>
        <taxon>Fungi</taxon>
        <taxon>Dikarya</taxon>
        <taxon>Basidiomycota</taxon>
        <taxon>Agaricomycotina</taxon>
        <taxon>Agaricomycetes</taxon>
        <taxon>Agaricomycetidae</taxon>
        <taxon>Agaricales</taxon>
        <taxon>Marasmiineae</taxon>
        <taxon>Mycenaceae</taxon>
        <taxon>Mycena</taxon>
    </lineage>
</organism>
<feature type="domain" description="DUF6699" evidence="2">
    <location>
        <begin position="72"/>
        <end position="205"/>
    </location>
</feature>
<name>A0AAD7E600_9AGAR</name>